<dbReference type="SMART" id="SM00216">
    <property type="entry name" value="VWD"/>
    <property type="match status" value="1"/>
</dbReference>
<dbReference type="CDD" id="cd00112">
    <property type="entry name" value="LDLa"/>
    <property type="match status" value="1"/>
</dbReference>
<evidence type="ECO:0000256" key="5">
    <source>
        <dbReference type="PROSITE-ProRule" id="PRU00124"/>
    </source>
</evidence>
<protein>
    <recommendedName>
        <fullName evidence="6">VWFD domain-containing protein</fullName>
    </recommendedName>
</protein>
<dbReference type="GO" id="GO:0031012">
    <property type="term" value="C:extracellular matrix"/>
    <property type="evidence" value="ECO:0007669"/>
    <property type="project" value="TreeGrafter"/>
</dbReference>
<evidence type="ECO:0000256" key="3">
    <source>
        <dbReference type="ARBA" id="ARBA00023157"/>
    </source>
</evidence>
<evidence type="ECO:0000259" key="6">
    <source>
        <dbReference type="PROSITE" id="PS51233"/>
    </source>
</evidence>
<organism evidence="7 8">
    <name type="scientific">Patiria miniata</name>
    <name type="common">Bat star</name>
    <name type="synonym">Asterina miniata</name>
    <dbReference type="NCBI Taxonomy" id="46514"/>
    <lineage>
        <taxon>Eukaryota</taxon>
        <taxon>Metazoa</taxon>
        <taxon>Echinodermata</taxon>
        <taxon>Eleutherozoa</taxon>
        <taxon>Asterozoa</taxon>
        <taxon>Asteroidea</taxon>
        <taxon>Valvatacea</taxon>
        <taxon>Valvatida</taxon>
        <taxon>Asterinidae</taxon>
        <taxon>Patiria</taxon>
    </lineage>
</organism>
<dbReference type="PANTHER" id="PTHR11339:SF386">
    <property type="entry name" value="HEMOLECTIN, ISOFORM A"/>
    <property type="match status" value="1"/>
</dbReference>
<dbReference type="EnsemblMetazoa" id="XM_038189162.1">
    <property type="protein sequence ID" value="XP_038045090.1"/>
    <property type="gene ID" value="LOC119719664"/>
</dbReference>
<feature type="disulfide bond" evidence="5">
    <location>
        <begin position="510"/>
        <end position="525"/>
    </location>
</feature>
<dbReference type="OrthoDB" id="6019304at2759"/>
<accession>A0A913Z306</accession>
<evidence type="ECO:0000313" key="7">
    <source>
        <dbReference type="EnsemblMetazoa" id="XP_038045090.1"/>
    </source>
</evidence>
<dbReference type="Proteomes" id="UP000887568">
    <property type="component" value="Unplaced"/>
</dbReference>
<dbReference type="InterPro" id="IPR002919">
    <property type="entry name" value="TIL_dom"/>
</dbReference>
<dbReference type="GeneID" id="119719664"/>
<dbReference type="InterPro" id="IPR002172">
    <property type="entry name" value="LDrepeatLR_classA_rpt"/>
</dbReference>
<evidence type="ECO:0000256" key="2">
    <source>
        <dbReference type="ARBA" id="ARBA00022889"/>
    </source>
</evidence>
<dbReference type="Pfam" id="PF01826">
    <property type="entry name" value="TIL"/>
    <property type="match status" value="1"/>
</dbReference>
<dbReference type="SMART" id="SM00215">
    <property type="entry name" value="VWC_out"/>
    <property type="match status" value="1"/>
</dbReference>
<dbReference type="SMART" id="SM00192">
    <property type="entry name" value="LDLa"/>
    <property type="match status" value="1"/>
</dbReference>
<keyword evidence="3 5" id="KW-1015">Disulfide bond</keyword>
<dbReference type="SUPFAM" id="SSF57567">
    <property type="entry name" value="Serine protease inhibitors"/>
    <property type="match status" value="2"/>
</dbReference>
<keyword evidence="1" id="KW-0677">Repeat</keyword>
<feature type="domain" description="VWFD" evidence="6">
    <location>
        <begin position="118"/>
        <end position="291"/>
    </location>
</feature>
<evidence type="ECO:0000256" key="4">
    <source>
        <dbReference type="ARBA" id="ARBA00023180"/>
    </source>
</evidence>
<keyword evidence="4" id="KW-0325">Glycoprotein</keyword>
<dbReference type="Pfam" id="PF00094">
    <property type="entry name" value="VWD"/>
    <property type="match status" value="1"/>
</dbReference>
<dbReference type="AlphaFoldDB" id="A0A913Z306"/>
<dbReference type="InterPro" id="IPR023415">
    <property type="entry name" value="LDLR_class-A_CS"/>
</dbReference>
<dbReference type="PROSITE" id="PS50068">
    <property type="entry name" value="LDLRA_2"/>
    <property type="match status" value="1"/>
</dbReference>
<dbReference type="OMA" id="NHEVYIQ"/>
<dbReference type="Gene3D" id="2.10.25.10">
    <property type="entry name" value="Laminin"/>
    <property type="match status" value="1"/>
</dbReference>
<dbReference type="InterPro" id="IPR001846">
    <property type="entry name" value="VWF_type-D"/>
</dbReference>
<dbReference type="PANTHER" id="PTHR11339">
    <property type="entry name" value="EXTRACELLULAR MATRIX GLYCOPROTEIN RELATED"/>
    <property type="match status" value="1"/>
</dbReference>
<dbReference type="InterPro" id="IPR036055">
    <property type="entry name" value="LDL_receptor-like_sf"/>
</dbReference>
<dbReference type="Gene3D" id="4.10.400.10">
    <property type="entry name" value="Low-density Lipoprotein Receptor"/>
    <property type="match status" value="1"/>
</dbReference>
<comment type="caution">
    <text evidence="5">Lacks conserved residue(s) required for the propagation of feature annotation.</text>
</comment>
<dbReference type="Pfam" id="PF08742">
    <property type="entry name" value="C8"/>
    <property type="match status" value="1"/>
</dbReference>
<evidence type="ECO:0000313" key="8">
    <source>
        <dbReference type="Proteomes" id="UP000887568"/>
    </source>
</evidence>
<dbReference type="InterPro" id="IPR036084">
    <property type="entry name" value="Ser_inhib-like_sf"/>
</dbReference>
<dbReference type="PROSITE" id="PS51233">
    <property type="entry name" value="VWFD"/>
    <property type="match status" value="1"/>
</dbReference>
<sequence>MTVKHPHVCKKGVAECTDEICTAAGEECTGTQEYIDCLECQRECTNIHLACNAKTCTAGCGCGVGKVRNEDGTCMDEDQCPCYYNGHSYQVGESFRKDCNLCVCTPYAIYCQNKVCPATCRGYGDPHYVTYDGKQYEFQGDCSYVLTSNNCGTGDTGDVSFTVIVENVPCGSGKVTCTKAITFLLLDVEIRLIRGDDPLVIPAPPAPTQAVYRFVYSGIFFIVNTGYGITLMWDFGTSIYVTLDGKYQETVCGLCGDFDCNAEDDFRSRSGEVEATANIFGHSWKTDESCKLPPDIIHPCEEHPERKNWAEFACGIIKKPIFELCHDLIDPTTYYDNCVYDSCGCDRGGDCECLCTAISAYASACNSVNAPVPWRSDGNCGLQCDNGMNYQPCGEVCPDTCYVEETSANSGCEVSCVEGCHCPEGFKLYKGECVDVVRCPCLYNGQEVNPGFVIIVDCERCECTDGDMVCTDEPCTTPMTTVSVTPPCTCPPDEFACRDCSACLPYEEVCDGVSNCQDSSDEENCECVYGDKVYPVRTQLPNAKSSAIKYV</sequence>
<reference evidence="7" key="1">
    <citation type="submission" date="2022-11" db="UniProtKB">
        <authorList>
            <consortium name="EnsemblMetazoa"/>
        </authorList>
    </citation>
    <scope>IDENTIFICATION</scope>
</reference>
<dbReference type="Pfam" id="PF00057">
    <property type="entry name" value="Ldl_recept_a"/>
    <property type="match status" value="1"/>
</dbReference>
<dbReference type="GO" id="GO:0007155">
    <property type="term" value="P:cell adhesion"/>
    <property type="evidence" value="ECO:0007669"/>
    <property type="project" value="UniProtKB-KW"/>
</dbReference>
<dbReference type="SUPFAM" id="SSF57424">
    <property type="entry name" value="LDL receptor-like module"/>
    <property type="match status" value="1"/>
</dbReference>
<dbReference type="PROSITE" id="PS01209">
    <property type="entry name" value="LDLRA_1"/>
    <property type="match status" value="1"/>
</dbReference>
<dbReference type="InterPro" id="IPR014853">
    <property type="entry name" value="VWF/SSPO/ZAN-like_Cys-rich_dom"/>
</dbReference>
<dbReference type="RefSeq" id="XP_038045090.1">
    <property type="nucleotide sequence ID" value="XM_038189162.1"/>
</dbReference>
<dbReference type="CDD" id="cd19941">
    <property type="entry name" value="TIL"/>
    <property type="match status" value="1"/>
</dbReference>
<keyword evidence="2" id="KW-0130">Cell adhesion</keyword>
<keyword evidence="8" id="KW-1185">Reference proteome</keyword>
<proteinExistence type="predicted"/>
<dbReference type="SMART" id="SM00832">
    <property type="entry name" value="C8"/>
    <property type="match status" value="1"/>
</dbReference>
<dbReference type="InterPro" id="IPR050780">
    <property type="entry name" value="Mucin_vWF_Thrombospondin_sf"/>
</dbReference>
<dbReference type="InterPro" id="IPR001007">
    <property type="entry name" value="VWF_dom"/>
</dbReference>
<name>A0A913Z306_PATMI</name>
<evidence type="ECO:0000256" key="1">
    <source>
        <dbReference type="ARBA" id="ARBA00022737"/>
    </source>
</evidence>
<dbReference type="GO" id="GO:0005615">
    <property type="term" value="C:extracellular space"/>
    <property type="evidence" value="ECO:0007669"/>
    <property type="project" value="TreeGrafter"/>
</dbReference>